<dbReference type="Gene3D" id="1.20.120.1630">
    <property type="match status" value="1"/>
</dbReference>
<dbReference type="PANTHER" id="PTHR12714:SF9">
    <property type="entry name" value="PROTEIN-S-ISOPRENYLCYSTEINE O-METHYLTRANSFERASE"/>
    <property type="match status" value="1"/>
</dbReference>
<evidence type="ECO:0000256" key="5">
    <source>
        <dbReference type="RuleBase" id="RU362022"/>
    </source>
</evidence>
<proteinExistence type="inferred from homology"/>
<sequence>MAFLAPALSTPLLKVPLLLGHAVWTYHGMTPPKPPAHAAELKRIGSTPDFLSKSRFPNFLRACSATAKLVLCSIALTEAAVLLAQHYPSSPLSSRLLRDVARLLPTNPAPSLPLQLTPLSALACALGIAGGAIRGWCHHTLGRFFTWEVAVRDGHELVTSGPYALVRHPSYTGWLLLMAGNFLLLASPHSLSSEAGLWRSAAGRAVAGTLMGYLGWVTVHLIRRTASEDEILRNEFGARWDEWAGRTPYRLIPFVY</sequence>
<dbReference type="GO" id="GO:0005789">
    <property type="term" value="C:endoplasmic reticulum membrane"/>
    <property type="evidence" value="ECO:0007669"/>
    <property type="project" value="UniProtKB-SubCell"/>
</dbReference>
<evidence type="ECO:0000256" key="6">
    <source>
        <dbReference type="SAM" id="SignalP"/>
    </source>
</evidence>
<dbReference type="OrthoDB" id="422086at2759"/>
<dbReference type="GO" id="GO:0032259">
    <property type="term" value="P:methylation"/>
    <property type="evidence" value="ECO:0007669"/>
    <property type="project" value="UniProtKB-KW"/>
</dbReference>
<evidence type="ECO:0000313" key="7">
    <source>
        <dbReference type="EMBL" id="PIL28237.1"/>
    </source>
</evidence>
<evidence type="ECO:0000313" key="8">
    <source>
        <dbReference type="Proteomes" id="UP000230002"/>
    </source>
</evidence>
<protein>
    <recommendedName>
        <fullName evidence="5">Protein-S-isoprenylcysteine O-methyltransferase</fullName>
        <ecNumber evidence="5">2.1.1.100</ecNumber>
    </recommendedName>
</protein>
<evidence type="ECO:0000256" key="2">
    <source>
        <dbReference type="ARBA" id="ARBA00022692"/>
    </source>
</evidence>
<evidence type="ECO:0000256" key="3">
    <source>
        <dbReference type="ARBA" id="ARBA00022989"/>
    </source>
</evidence>
<keyword evidence="3" id="KW-1133">Transmembrane helix</keyword>
<keyword evidence="6" id="KW-0732">Signal</keyword>
<dbReference type="EMBL" id="AYKW01000026">
    <property type="protein sequence ID" value="PIL28237.1"/>
    <property type="molecule type" value="Genomic_DNA"/>
</dbReference>
<keyword evidence="5" id="KW-0489">Methyltransferase</keyword>
<dbReference type="STRING" id="1077348.A0A2G8S3C8"/>
<evidence type="ECO:0000256" key="4">
    <source>
        <dbReference type="ARBA" id="ARBA00023136"/>
    </source>
</evidence>
<reference evidence="7 8" key="1">
    <citation type="journal article" date="2015" name="Sci. Rep.">
        <title>Chromosome-level genome map provides insights into diverse defense mechanisms in the medicinal fungus Ganoderma sinense.</title>
        <authorList>
            <person name="Zhu Y."/>
            <person name="Xu J."/>
            <person name="Sun C."/>
            <person name="Zhou S."/>
            <person name="Xu H."/>
            <person name="Nelson D.R."/>
            <person name="Qian J."/>
            <person name="Song J."/>
            <person name="Luo H."/>
            <person name="Xiang L."/>
            <person name="Li Y."/>
            <person name="Xu Z."/>
            <person name="Ji A."/>
            <person name="Wang L."/>
            <person name="Lu S."/>
            <person name="Hayward A."/>
            <person name="Sun W."/>
            <person name="Li X."/>
            <person name="Schwartz D.C."/>
            <person name="Wang Y."/>
            <person name="Chen S."/>
        </authorList>
    </citation>
    <scope>NUCLEOTIDE SEQUENCE [LARGE SCALE GENOMIC DNA]</scope>
    <source>
        <strain evidence="7 8">ZZ0214-1</strain>
    </source>
</reference>
<dbReference type="AlphaFoldDB" id="A0A2G8S3C8"/>
<accession>A0A2G8S3C8</accession>
<keyword evidence="8" id="KW-1185">Reference proteome</keyword>
<keyword evidence="2" id="KW-0812">Transmembrane</keyword>
<dbReference type="PANTHER" id="PTHR12714">
    <property type="entry name" value="PROTEIN-S ISOPRENYLCYSTEINE O-METHYLTRANSFERASE"/>
    <property type="match status" value="1"/>
</dbReference>
<comment type="catalytic activity">
    <reaction evidence="5">
        <text>[protein]-C-terminal S-[(2E,6E)-farnesyl]-L-cysteine + S-adenosyl-L-methionine = [protein]-C-terminal S-[(2E,6E)-farnesyl]-L-cysteine methyl ester + S-adenosyl-L-homocysteine</text>
        <dbReference type="Rhea" id="RHEA:21672"/>
        <dbReference type="Rhea" id="RHEA-COMP:12125"/>
        <dbReference type="Rhea" id="RHEA-COMP:12126"/>
        <dbReference type="ChEBI" id="CHEBI:57856"/>
        <dbReference type="ChEBI" id="CHEBI:59789"/>
        <dbReference type="ChEBI" id="CHEBI:90510"/>
        <dbReference type="ChEBI" id="CHEBI:90511"/>
        <dbReference type="EC" id="2.1.1.100"/>
    </reaction>
</comment>
<organism evidence="7 8">
    <name type="scientific">Ganoderma sinense ZZ0214-1</name>
    <dbReference type="NCBI Taxonomy" id="1077348"/>
    <lineage>
        <taxon>Eukaryota</taxon>
        <taxon>Fungi</taxon>
        <taxon>Dikarya</taxon>
        <taxon>Basidiomycota</taxon>
        <taxon>Agaricomycotina</taxon>
        <taxon>Agaricomycetes</taxon>
        <taxon>Polyporales</taxon>
        <taxon>Polyporaceae</taxon>
        <taxon>Ganoderma</taxon>
    </lineage>
</organism>
<name>A0A2G8S3C8_9APHY</name>
<dbReference type="Proteomes" id="UP000230002">
    <property type="component" value="Unassembled WGS sequence"/>
</dbReference>
<keyword evidence="5" id="KW-0808">Transferase</keyword>
<comment type="similarity">
    <text evidence="5">Belongs to the class VI-like SAM-binding methyltransferase superfamily. Isoprenylcysteine carboxyl methyltransferase family.</text>
</comment>
<keyword evidence="5" id="KW-0949">S-adenosyl-L-methionine</keyword>
<feature type="signal peptide" evidence="6">
    <location>
        <begin position="1"/>
        <end position="20"/>
    </location>
</feature>
<gene>
    <name evidence="7" type="ORF">GSI_09649</name>
</gene>
<dbReference type="InterPro" id="IPR007269">
    <property type="entry name" value="ICMT_MeTrfase"/>
</dbReference>
<dbReference type="EC" id="2.1.1.100" evidence="5"/>
<feature type="chain" id="PRO_5013842833" description="Protein-S-isoprenylcysteine O-methyltransferase" evidence="6">
    <location>
        <begin position="21"/>
        <end position="256"/>
    </location>
</feature>
<comment type="subcellular location">
    <subcellularLocation>
        <location evidence="5">Endoplasmic reticulum membrane</location>
        <topology evidence="5">Multi-pass membrane protein</topology>
    </subcellularLocation>
    <subcellularLocation>
        <location evidence="1">Membrane</location>
        <topology evidence="1">Multi-pass membrane protein</topology>
    </subcellularLocation>
</comment>
<evidence type="ECO:0000256" key="1">
    <source>
        <dbReference type="ARBA" id="ARBA00004141"/>
    </source>
</evidence>
<comment type="caution">
    <text evidence="7">The sequence shown here is derived from an EMBL/GenBank/DDBJ whole genome shotgun (WGS) entry which is preliminary data.</text>
</comment>
<keyword evidence="4" id="KW-0472">Membrane</keyword>
<keyword evidence="5" id="KW-0256">Endoplasmic reticulum</keyword>
<dbReference type="Pfam" id="PF04140">
    <property type="entry name" value="ICMT"/>
    <property type="match status" value="1"/>
</dbReference>
<dbReference type="GO" id="GO:0004671">
    <property type="term" value="F:protein C-terminal S-isoprenylcysteine carboxyl O-methyltransferase activity"/>
    <property type="evidence" value="ECO:0007669"/>
    <property type="project" value="UniProtKB-EC"/>
</dbReference>